<dbReference type="AlphaFoldDB" id="A0A1Y5S656"/>
<dbReference type="EMBL" id="FWFW01000003">
    <property type="protein sequence ID" value="SLN30618.1"/>
    <property type="molecule type" value="Genomic_DNA"/>
</dbReference>
<dbReference type="STRING" id="658057.SAMN04488032_108149"/>
<feature type="transmembrane region" description="Helical" evidence="1">
    <location>
        <begin position="15"/>
        <end position="34"/>
    </location>
</feature>
<sequence>MHGQFEGKWTVVNRVVGAFVRAILVVALIVTPSMMLPNVSPDSAQVVALVALFGAALTFFEYLSAYPGLVEFRDAPPFNRVRFLSLFATIFLLTIICKGASEPTIISEFVTAVGALIGFVLDFPYSPVRLMVLALPENSGDYHVNLMRVCAGISYLSSLISLSIFLLLLQQRRWPSTSGSFNVWINLPTFDPTAGGDVVSRLKRDARVNTVLGFALPFVIPFVLQSASNLFGAIALGNYQSMIWTVAVWAFLPSSLFMRGIAMHRIAHMIEGKRRQAYAASDLEHMPA</sequence>
<feature type="transmembrane region" description="Helical" evidence="1">
    <location>
        <begin position="109"/>
        <end position="126"/>
    </location>
</feature>
<name>A0A1Y5S656_9RHOB</name>
<reference evidence="2 3" key="1">
    <citation type="submission" date="2017-03" db="EMBL/GenBank/DDBJ databases">
        <authorList>
            <person name="Afonso C.L."/>
            <person name="Miller P.J."/>
            <person name="Scott M.A."/>
            <person name="Spackman E."/>
            <person name="Goraichik I."/>
            <person name="Dimitrov K.M."/>
            <person name="Suarez D.L."/>
            <person name="Swayne D.E."/>
        </authorList>
    </citation>
    <scope>NUCLEOTIDE SEQUENCE [LARGE SCALE GENOMIC DNA]</scope>
    <source>
        <strain evidence="2 3">CECT 7971</strain>
    </source>
</reference>
<evidence type="ECO:0000313" key="2">
    <source>
        <dbReference type="EMBL" id="SLN30618.1"/>
    </source>
</evidence>
<evidence type="ECO:0000313" key="3">
    <source>
        <dbReference type="Proteomes" id="UP000193307"/>
    </source>
</evidence>
<keyword evidence="1" id="KW-0812">Transmembrane</keyword>
<dbReference type="Proteomes" id="UP000193307">
    <property type="component" value="Unassembled WGS sequence"/>
</dbReference>
<organism evidence="2 3">
    <name type="scientific">Pacificibacter marinus</name>
    <dbReference type="NCBI Taxonomy" id="658057"/>
    <lineage>
        <taxon>Bacteria</taxon>
        <taxon>Pseudomonadati</taxon>
        <taxon>Pseudomonadota</taxon>
        <taxon>Alphaproteobacteria</taxon>
        <taxon>Rhodobacterales</taxon>
        <taxon>Roseobacteraceae</taxon>
        <taxon>Pacificibacter</taxon>
    </lineage>
</organism>
<keyword evidence="1" id="KW-1133">Transmembrane helix</keyword>
<gene>
    <name evidence="2" type="ORF">PAM7971_01159</name>
</gene>
<feature type="transmembrane region" description="Helical" evidence="1">
    <location>
        <begin position="242"/>
        <end position="262"/>
    </location>
</feature>
<feature type="transmembrane region" description="Helical" evidence="1">
    <location>
        <begin position="81"/>
        <end position="97"/>
    </location>
</feature>
<feature type="transmembrane region" description="Helical" evidence="1">
    <location>
        <begin position="146"/>
        <end position="169"/>
    </location>
</feature>
<feature type="transmembrane region" description="Helical" evidence="1">
    <location>
        <begin position="211"/>
        <end position="236"/>
    </location>
</feature>
<proteinExistence type="predicted"/>
<protein>
    <submittedName>
        <fullName evidence="2">Uncharacterized protein</fullName>
    </submittedName>
</protein>
<feature type="transmembrane region" description="Helical" evidence="1">
    <location>
        <begin position="46"/>
        <end position="69"/>
    </location>
</feature>
<evidence type="ECO:0000256" key="1">
    <source>
        <dbReference type="SAM" id="Phobius"/>
    </source>
</evidence>
<accession>A0A1Y5S656</accession>
<keyword evidence="1" id="KW-0472">Membrane</keyword>
<keyword evidence="3" id="KW-1185">Reference proteome</keyword>